<keyword evidence="2" id="KW-1185">Reference proteome</keyword>
<dbReference type="Proteomes" id="UP001501525">
    <property type="component" value="Unassembled WGS sequence"/>
</dbReference>
<protein>
    <submittedName>
        <fullName evidence="1">Accessory factor UbiK family protein</fullName>
    </submittedName>
</protein>
<dbReference type="EMBL" id="BAABIY010000014">
    <property type="protein sequence ID" value="GAA5097499.1"/>
    <property type="molecule type" value="Genomic_DNA"/>
</dbReference>
<organism evidence="1 2">
    <name type="scientific">Bartonella acomydis</name>
    <dbReference type="NCBI Taxonomy" id="686234"/>
    <lineage>
        <taxon>Bacteria</taxon>
        <taxon>Pseudomonadati</taxon>
        <taxon>Pseudomonadota</taxon>
        <taxon>Alphaproteobacteria</taxon>
        <taxon>Hyphomicrobiales</taxon>
        <taxon>Bartonellaceae</taxon>
        <taxon>Bartonella</taxon>
    </lineage>
</organism>
<dbReference type="InterPro" id="IPR007475">
    <property type="entry name" value="UbiK"/>
</dbReference>
<comment type="caution">
    <text evidence="1">The sequence shown here is derived from an EMBL/GenBank/DDBJ whole genome shotgun (WGS) entry which is preliminary data.</text>
</comment>
<reference evidence="2" key="1">
    <citation type="journal article" date="2019" name="Int. J. Syst. Evol. Microbiol.">
        <title>The Global Catalogue of Microorganisms (GCM) 10K type strain sequencing project: providing services to taxonomists for standard genome sequencing and annotation.</title>
        <authorList>
            <consortium name="The Broad Institute Genomics Platform"/>
            <consortium name="The Broad Institute Genome Sequencing Center for Infectious Disease"/>
            <person name="Wu L."/>
            <person name="Ma J."/>
        </authorList>
    </citation>
    <scope>NUCLEOTIDE SEQUENCE [LARGE SCALE GENOMIC DNA]</scope>
    <source>
        <strain evidence="2">JCM 17706</strain>
    </source>
</reference>
<proteinExistence type="predicted"/>
<dbReference type="Pfam" id="PF04380">
    <property type="entry name" value="BMFP"/>
    <property type="match status" value="1"/>
</dbReference>
<sequence length="87" mass="9978">MRNGSNRILDELAKLATDAAEFAQSIRREAGTAFRLQAEKIANKLDLVSREEFEAFKEMVLKARADNADFKKRFDDLEKNTDTKQVK</sequence>
<gene>
    <name evidence="1" type="ORF">GCM10023260_07340</name>
</gene>
<dbReference type="RefSeq" id="WP_345096632.1">
    <property type="nucleotide sequence ID" value="NZ_BAABIY010000014.1"/>
</dbReference>
<name>A0ABP9MM80_9HYPH</name>
<evidence type="ECO:0000313" key="2">
    <source>
        <dbReference type="Proteomes" id="UP001501525"/>
    </source>
</evidence>
<accession>A0ABP9MM80</accession>
<evidence type="ECO:0000313" key="1">
    <source>
        <dbReference type="EMBL" id="GAA5097499.1"/>
    </source>
</evidence>